<dbReference type="PANTHER" id="PTHR21022:SF19">
    <property type="entry name" value="PREPHENATE DEHYDRATASE-RELATED"/>
    <property type="match status" value="1"/>
</dbReference>
<dbReference type="InterPro" id="IPR018528">
    <property type="entry name" value="Preph_deHydtase_CS"/>
</dbReference>
<reference evidence="11" key="1">
    <citation type="submission" date="2016-12" db="EMBL/GenBank/DDBJ databases">
        <authorList>
            <person name="Herbold C."/>
        </authorList>
    </citation>
    <scope>NUCLEOTIDE SEQUENCE [LARGE SCALE GENOMIC DNA]</scope>
</reference>
<feature type="domain" description="Prephenate dehydratase" evidence="8">
    <location>
        <begin position="3"/>
        <end position="177"/>
    </location>
</feature>
<name>A0A2H1EG83_9ARCH</name>
<keyword evidence="5" id="KW-0584">Phenylalanine biosynthesis</keyword>
<dbReference type="GO" id="GO:0004664">
    <property type="term" value="F:prephenate dehydratase activity"/>
    <property type="evidence" value="ECO:0007669"/>
    <property type="project" value="UniProtKB-EC"/>
</dbReference>
<dbReference type="CDD" id="cd13631">
    <property type="entry name" value="PBP2_Ct-PDT_like"/>
    <property type="match status" value="1"/>
</dbReference>
<dbReference type="FunFam" id="3.30.70.260:FF:000012">
    <property type="entry name" value="Prephenate dehydratase"/>
    <property type="match status" value="1"/>
</dbReference>
<dbReference type="SUPFAM" id="SSF55021">
    <property type="entry name" value="ACT-like"/>
    <property type="match status" value="1"/>
</dbReference>
<dbReference type="CDD" id="cd04905">
    <property type="entry name" value="ACT_CM-PDT"/>
    <property type="match status" value="1"/>
</dbReference>
<evidence type="ECO:0000256" key="7">
    <source>
        <dbReference type="ARBA" id="ARBA00047848"/>
    </source>
</evidence>
<evidence type="ECO:0000256" key="6">
    <source>
        <dbReference type="ARBA" id="ARBA00023239"/>
    </source>
</evidence>
<keyword evidence="4" id="KW-0057">Aromatic amino acid biosynthesis</keyword>
<dbReference type="EC" id="4.2.1.51" evidence="2"/>
<evidence type="ECO:0000259" key="8">
    <source>
        <dbReference type="PROSITE" id="PS51171"/>
    </source>
</evidence>
<comment type="pathway">
    <text evidence="1">Amino-acid biosynthesis; L-phenylalanine biosynthesis; phenylpyruvate from prephenate: step 1/1.</text>
</comment>
<dbReference type="OrthoDB" id="8755at2157"/>
<dbReference type="InterPro" id="IPR002912">
    <property type="entry name" value="ACT_dom"/>
</dbReference>
<proteinExistence type="predicted"/>
<dbReference type="SUPFAM" id="SSF53850">
    <property type="entry name" value="Periplasmic binding protein-like II"/>
    <property type="match status" value="1"/>
</dbReference>
<evidence type="ECO:0000256" key="2">
    <source>
        <dbReference type="ARBA" id="ARBA00013147"/>
    </source>
</evidence>
<dbReference type="InterPro" id="IPR001086">
    <property type="entry name" value="Preph_deHydtase"/>
</dbReference>
<dbReference type="Proteomes" id="UP000232412">
    <property type="component" value="Unassembled WGS sequence"/>
</dbReference>
<dbReference type="NCBIfam" id="NF008865">
    <property type="entry name" value="PRK11898.1"/>
    <property type="match status" value="1"/>
</dbReference>
<gene>
    <name evidence="10" type="ORF">NSIN_20249</name>
</gene>
<sequence length="271" mass="30425">MLKVAFQGEPGAYSQAAAIGFFKEQIETVPYSTFYDALGSTESGNTDCTILPVENSLEGSVGESYDLLLTTKLNAIGETYHRISHCLIGLQNLGKIDTVYSHPQALGQCRKFIQENHLKPIPTYDTAGSVKILLELNKDNIACIASRKAAEIYNVPIIREGIEDNSNNYTRFLVMANNKKERTTKDKTSIIFAIKHVPGALYNILEKFNANKINLTKIESRPTKSTPWEYNFYVDFEGHQDDKNIQDTLEKIKTNTTFLKIVGSYPRAELN</sequence>
<evidence type="ECO:0000256" key="4">
    <source>
        <dbReference type="ARBA" id="ARBA00023141"/>
    </source>
</evidence>
<keyword evidence="6 10" id="KW-0456">Lyase</keyword>
<dbReference type="PROSITE" id="PS00858">
    <property type="entry name" value="PREPHENATE_DEHYDR_2"/>
    <property type="match status" value="1"/>
</dbReference>
<dbReference type="PROSITE" id="PS51171">
    <property type="entry name" value="PREPHENATE_DEHYDR_3"/>
    <property type="match status" value="1"/>
</dbReference>
<accession>A0A2H1EG83</accession>
<dbReference type="Gene3D" id="3.30.70.260">
    <property type="match status" value="1"/>
</dbReference>
<dbReference type="Gene3D" id="3.40.190.10">
    <property type="entry name" value="Periplasmic binding protein-like II"/>
    <property type="match status" value="2"/>
</dbReference>
<dbReference type="RefSeq" id="WP_101009284.1">
    <property type="nucleotide sequence ID" value="NZ_FRFC01000003.1"/>
</dbReference>
<dbReference type="EMBL" id="FRFC01000003">
    <property type="protein sequence ID" value="SHO44160.1"/>
    <property type="molecule type" value="Genomic_DNA"/>
</dbReference>
<dbReference type="PROSITE" id="PS00857">
    <property type="entry name" value="PREPHENATE_DEHYDR_1"/>
    <property type="match status" value="1"/>
</dbReference>
<evidence type="ECO:0000256" key="5">
    <source>
        <dbReference type="ARBA" id="ARBA00023222"/>
    </source>
</evidence>
<dbReference type="Pfam" id="PF01842">
    <property type="entry name" value="ACT"/>
    <property type="match status" value="1"/>
</dbReference>
<evidence type="ECO:0000313" key="11">
    <source>
        <dbReference type="Proteomes" id="UP000232412"/>
    </source>
</evidence>
<dbReference type="GO" id="GO:0005737">
    <property type="term" value="C:cytoplasm"/>
    <property type="evidence" value="ECO:0007669"/>
    <property type="project" value="TreeGrafter"/>
</dbReference>
<dbReference type="InterPro" id="IPR045865">
    <property type="entry name" value="ACT-like_dom_sf"/>
</dbReference>
<keyword evidence="11" id="KW-1185">Reference proteome</keyword>
<dbReference type="Pfam" id="PF00800">
    <property type="entry name" value="PDT"/>
    <property type="match status" value="1"/>
</dbReference>
<keyword evidence="3" id="KW-0028">Amino-acid biosynthesis</keyword>
<evidence type="ECO:0000259" key="9">
    <source>
        <dbReference type="PROSITE" id="PS51671"/>
    </source>
</evidence>
<protein>
    <recommendedName>
        <fullName evidence="2">prephenate dehydratase</fullName>
        <ecNumber evidence="2">4.2.1.51</ecNumber>
    </recommendedName>
</protein>
<organism evidence="10 11">
    <name type="scientific">Nitrosotalea sinensis</name>
    <dbReference type="NCBI Taxonomy" id="1499975"/>
    <lineage>
        <taxon>Archaea</taxon>
        <taxon>Nitrososphaerota</taxon>
        <taxon>Nitrososphaeria</taxon>
        <taxon>Nitrosotaleales</taxon>
        <taxon>Nitrosotaleaceae</taxon>
        <taxon>Nitrosotalea</taxon>
    </lineage>
</organism>
<comment type="catalytic activity">
    <reaction evidence="7">
        <text>prephenate + H(+) = 3-phenylpyruvate + CO2 + H2O</text>
        <dbReference type="Rhea" id="RHEA:21648"/>
        <dbReference type="ChEBI" id="CHEBI:15377"/>
        <dbReference type="ChEBI" id="CHEBI:15378"/>
        <dbReference type="ChEBI" id="CHEBI:16526"/>
        <dbReference type="ChEBI" id="CHEBI:18005"/>
        <dbReference type="ChEBI" id="CHEBI:29934"/>
        <dbReference type="EC" id="4.2.1.51"/>
    </reaction>
</comment>
<feature type="domain" description="ACT" evidence="9">
    <location>
        <begin position="189"/>
        <end position="266"/>
    </location>
</feature>
<dbReference type="AlphaFoldDB" id="A0A2H1EG83"/>
<evidence type="ECO:0000256" key="3">
    <source>
        <dbReference type="ARBA" id="ARBA00022605"/>
    </source>
</evidence>
<dbReference type="PROSITE" id="PS51671">
    <property type="entry name" value="ACT"/>
    <property type="match status" value="1"/>
</dbReference>
<evidence type="ECO:0000256" key="1">
    <source>
        <dbReference type="ARBA" id="ARBA00004741"/>
    </source>
</evidence>
<dbReference type="PANTHER" id="PTHR21022">
    <property type="entry name" value="PREPHENATE DEHYDRATASE P PROTEIN"/>
    <property type="match status" value="1"/>
</dbReference>
<dbReference type="GO" id="GO:0009094">
    <property type="term" value="P:L-phenylalanine biosynthetic process"/>
    <property type="evidence" value="ECO:0007669"/>
    <property type="project" value="UniProtKB-KW"/>
</dbReference>
<evidence type="ECO:0000313" key="10">
    <source>
        <dbReference type="EMBL" id="SHO44160.1"/>
    </source>
</evidence>